<evidence type="ECO:0000256" key="6">
    <source>
        <dbReference type="SAM" id="MobiDB-lite"/>
    </source>
</evidence>
<dbReference type="FunFam" id="3.40.50.10480:FF:000001">
    <property type="entry name" value="IMP4, U3 small nucleolar ribonucleoprotein"/>
    <property type="match status" value="1"/>
</dbReference>
<dbReference type="SMART" id="SM00879">
    <property type="entry name" value="Brix"/>
    <property type="match status" value="1"/>
</dbReference>
<dbReference type="GO" id="GO:0032040">
    <property type="term" value="C:small-subunit processome"/>
    <property type="evidence" value="ECO:0007669"/>
    <property type="project" value="TreeGrafter"/>
</dbReference>
<dbReference type="GO" id="GO:0006364">
    <property type="term" value="P:rRNA processing"/>
    <property type="evidence" value="ECO:0007669"/>
    <property type="project" value="UniProtKB-KW"/>
</dbReference>
<dbReference type="InterPro" id="IPR044281">
    <property type="entry name" value="IMP4/RPF1"/>
</dbReference>
<dbReference type="GO" id="GO:0030515">
    <property type="term" value="F:snoRNA binding"/>
    <property type="evidence" value="ECO:0007669"/>
    <property type="project" value="TreeGrafter"/>
</dbReference>
<dbReference type="AlphaFoldDB" id="A0A8J4TE09"/>
<comment type="caution">
    <text evidence="8">The sequence shown here is derived from an EMBL/GenBank/DDBJ whole genome shotgun (WGS) entry which is preliminary data.</text>
</comment>
<feature type="non-terminal residue" evidence="8">
    <location>
        <position position="168"/>
    </location>
</feature>
<evidence type="ECO:0000259" key="7">
    <source>
        <dbReference type="PROSITE" id="PS50833"/>
    </source>
</evidence>
<reference evidence="8" key="1">
    <citation type="submission" date="2020-07" db="EMBL/GenBank/DDBJ databases">
        <title>Clarias magur genome sequencing, assembly and annotation.</title>
        <authorList>
            <person name="Kushwaha B."/>
            <person name="Kumar R."/>
            <person name="Das P."/>
            <person name="Joshi C.G."/>
            <person name="Kumar D."/>
            <person name="Nagpure N.S."/>
            <person name="Pandey M."/>
            <person name="Agarwal S."/>
            <person name="Srivastava S."/>
            <person name="Singh M."/>
            <person name="Sahoo L."/>
            <person name="Jayasankar P."/>
            <person name="Meher P.K."/>
            <person name="Koringa P.G."/>
            <person name="Iquebal M.A."/>
            <person name="Das S.P."/>
            <person name="Bit A."/>
            <person name="Patnaik S."/>
            <person name="Patel N."/>
            <person name="Shah T.M."/>
            <person name="Hinsu A."/>
            <person name="Jena J.K."/>
        </authorList>
    </citation>
    <scope>NUCLEOTIDE SEQUENCE</scope>
    <source>
        <strain evidence="8">CIFAMagur01</strain>
        <tissue evidence="8">Testis</tissue>
    </source>
</reference>
<keyword evidence="3" id="KW-0698">rRNA processing</keyword>
<proteinExistence type="predicted"/>
<evidence type="ECO:0000313" key="9">
    <source>
        <dbReference type="Proteomes" id="UP000727407"/>
    </source>
</evidence>
<feature type="region of interest" description="Disordered" evidence="6">
    <location>
        <begin position="16"/>
        <end position="35"/>
    </location>
</feature>
<feature type="domain" description="Brix" evidence="7">
    <location>
        <begin position="53"/>
        <end position="168"/>
    </location>
</feature>
<accession>A0A8J4TE09</accession>
<comment type="subunit">
    <text evidence="5">Part of the small subunit (SSU) processome, composed of more than 70 proteins and the RNA chaperone small nucleolar RNA (snoRNA) U3. Component of a heterotrimeric complex containing IMP3, IMP4 and MPHOSPH10. Interacts with MPHOSPH10.</text>
</comment>
<dbReference type="Gene3D" id="3.40.50.10480">
    <property type="entry name" value="Probable brix-domain ribosomal biogenesis protein"/>
    <property type="match status" value="1"/>
</dbReference>
<dbReference type="OrthoDB" id="10253204at2759"/>
<dbReference type="InterPro" id="IPR007109">
    <property type="entry name" value="Brix"/>
</dbReference>
<dbReference type="SUPFAM" id="SSF52954">
    <property type="entry name" value="Class II aaRS ABD-related"/>
    <property type="match status" value="1"/>
</dbReference>
<gene>
    <name evidence="8" type="primary">imp4</name>
    <name evidence="8" type="ORF">DAT39_014863</name>
</gene>
<evidence type="ECO:0000256" key="5">
    <source>
        <dbReference type="ARBA" id="ARBA00046634"/>
    </source>
</evidence>
<comment type="function">
    <text evidence="4">Component of the 60-80S U3 small nucleolar ribonucleoprotein (U3 snoRNP). Required for the early cleavages during pre-18S ribosomal RNA processing. Part of the small subunit (SSU) processome, first precursor of the small eukaryotic ribosomal subunit. During the assembly of the SSU processome in the nucleolus, many ribosome biogenesis factors, an RNA chaperone and ribosomal proteins associate with the nascent pre-rRNA and work in concert to generate RNA folding, modifications, rearrangements and cleavage as well as targeted degradation of pre-ribosomal RNA by the RNA exosome.</text>
</comment>
<feature type="non-terminal residue" evidence="8">
    <location>
        <position position="1"/>
    </location>
</feature>
<name>A0A8J4TE09_CLAMG</name>
<sequence length="168" mass="19310">LRREARLRKEYLNRKAQEDRLSTEEKKRKLKPALDGVSSHVDDEYKWAGVEDPKVMVTTSRDPSSRLKMFAKEVKMIFPGAQRMNRGNHQVDTLVHACKANNVTDLVIVHETREQPDGLIVSHLPFGPTAYFTLYNVVMRHDNAAFGTMSEAFPHLIFNNFTSQLGRR</sequence>
<evidence type="ECO:0000256" key="3">
    <source>
        <dbReference type="ARBA" id="ARBA00022552"/>
    </source>
</evidence>
<dbReference type="GO" id="GO:0042274">
    <property type="term" value="P:ribosomal small subunit biogenesis"/>
    <property type="evidence" value="ECO:0007669"/>
    <property type="project" value="UniProtKB-ARBA"/>
</dbReference>
<organism evidence="8 9">
    <name type="scientific">Clarias magur</name>
    <name type="common">Asian catfish</name>
    <name type="synonym">Macropteronotus magur</name>
    <dbReference type="NCBI Taxonomy" id="1594786"/>
    <lineage>
        <taxon>Eukaryota</taxon>
        <taxon>Metazoa</taxon>
        <taxon>Chordata</taxon>
        <taxon>Craniata</taxon>
        <taxon>Vertebrata</taxon>
        <taxon>Euteleostomi</taxon>
        <taxon>Actinopterygii</taxon>
        <taxon>Neopterygii</taxon>
        <taxon>Teleostei</taxon>
        <taxon>Ostariophysi</taxon>
        <taxon>Siluriformes</taxon>
        <taxon>Clariidae</taxon>
        <taxon>Clarias</taxon>
    </lineage>
</organism>
<dbReference type="GO" id="GO:0005654">
    <property type="term" value="C:nucleoplasm"/>
    <property type="evidence" value="ECO:0007669"/>
    <property type="project" value="UniProtKB-ARBA"/>
</dbReference>
<evidence type="ECO:0000256" key="1">
    <source>
        <dbReference type="ARBA" id="ARBA00004604"/>
    </source>
</evidence>
<protein>
    <submittedName>
        <fullName evidence="8">U3 small nucleolar ribonucleoprotein IMP4</fullName>
    </submittedName>
</protein>
<dbReference type="PANTHER" id="PTHR22734">
    <property type="entry name" value="U3 SMALL NUCLEOLAR RIBONUCLEOPROTEIN PROTEIN IMP4"/>
    <property type="match status" value="1"/>
</dbReference>
<dbReference type="PANTHER" id="PTHR22734:SF2">
    <property type="entry name" value="U3 SMALL NUCLEOLAR RIBONUCLEOPROTEIN PROTEIN IMP4"/>
    <property type="match status" value="1"/>
</dbReference>
<keyword evidence="2" id="KW-0690">Ribosome biogenesis</keyword>
<dbReference type="Pfam" id="PF04427">
    <property type="entry name" value="Brix"/>
    <property type="match status" value="1"/>
</dbReference>
<dbReference type="GO" id="GO:0042134">
    <property type="term" value="F:rRNA primary transcript binding"/>
    <property type="evidence" value="ECO:0007669"/>
    <property type="project" value="InterPro"/>
</dbReference>
<dbReference type="PROSITE" id="PS50833">
    <property type="entry name" value="BRIX"/>
    <property type="match status" value="1"/>
</dbReference>
<evidence type="ECO:0000256" key="2">
    <source>
        <dbReference type="ARBA" id="ARBA00022517"/>
    </source>
</evidence>
<dbReference type="GO" id="GO:0034457">
    <property type="term" value="C:Mpp10 complex"/>
    <property type="evidence" value="ECO:0007669"/>
    <property type="project" value="UniProtKB-ARBA"/>
</dbReference>
<keyword evidence="8" id="KW-0687">Ribonucleoprotein</keyword>
<dbReference type="EMBL" id="QNUK01000323">
    <property type="protein sequence ID" value="KAF5895421.1"/>
    <property type="molecule type" value="Genomic_DNA"/>
</dbReference>
<dbReference type="Proteomes" id="UP000727407">
    <property type="component" value="Unassembled WGS sequence"/>
</dbReference>
<feature type="compositionally biased region" description="Basic and acidic residues" evidence="6">
    <location>
        <begin position="16"/>
        <end position="27"/>
    </location>
</feature>
<evidence type="ECO:0000313" key="8">
    <source>
        <dbReference type="EMBL" id="KAF5895421.1"/>
    </source>
</evidence>
<keyword evidence="9" id="KW-1185">Reference proteome</keyword>
<comment type="subcellular location">
    <subcellularLocation>
        <location evidence="1">Nucleus</location>
        <location evidence="1">Nucleolus</location>
    </subcellularLocation>
</comment>
<evidence type="ECO:0000256" key="4">
    <source>
        <dbReference type="ARBA" id="ARBA00045281"/>
    </source>
</evidence>